<evidence type="ECO:0000256" key="2">
    <source>
        <dbReference type="ARBA" id="ARBA00022692"/>
    </source>
</evidence>
<evidence type="ECO:0000256" key="8">
    <source>
        <dbReference type="ARBA" id="ARBA00024176"/>
    </source>
</evidence>
<evidence type="ECO:0000256" key="3">
    <source>
        <dbReference type="ARBA" id="ARBA00022729"/>
    </source>
</evidence>
<evidence type="ECO:0000256" key="9">
    <source>
        <dbReference type="ARBA" id="ARBA00024189"/>
    </source>
</evidence>
<evidence type="ECO:0008006" key="15">
    <source>
        <dbReference type="Google" id="ProtNLM"/>
    </source>
</evidence>
<evidence type="ECO:0000256" key="1">
    <source>
        <dbReference type="ARBA" id="ARBA00010599"/>
    </source>
</evidence>
<keyword evidence="4 11" id="KW-1133">Transmembrane helix</keyword>
<dbReference type="InterPro" id="IPR029382">
    <property type="entry name" value="NCU-G1"/>
</dbReference>
<comment type="similarity">
    <text evidence="1">Belongs to the GLMP family.</text>
</comment>
<evidence type="ECO:0000256" key="11">
    <source>
        <dbReference type="SAM" id="Phobius"/>
    </source>
</evidence>
<dbReference type="Pfam" id="PF15065">
    <property type="entry name" value="NCU-G1"/>
    <property type="match status" value="1"/>
</dbReference>
<dbReference type="GO" id="GO:0005765">
    <property type="term" value="C:lysosomal membrane"/>
    <property type="evidence" value="ECO:0007669"/>
    <property type="project" value="UniProtKB-SubCell"/>
</dbReference>
<organism evidence="13 14">
    <name type="scientific">Coregonus suidteri</name>
    <dbReference type="NCBI Taxonomy" id="861788"/>
    <lineage>
        <taxon>Eukaryota</taxon>
        <taxon>Metazoa</taxon>
        <taxon>Chordata</taxon>
        <taxon>Craniata</taxon>
        <taxon>Vertebrata</taxon>
        <taxon>Euteleostomi</taxon>
        <taxon>Actinopterygii</taxon>
        <taxon>Neopterygii</taxon>
        <taxon>Teleostei</taxon>
        <taxon>Protacanthopterygii</taxon>
        <taxon>Salmoniformes</taxon>
        <taxon>Salmonidae</taxon>
        <taxon>Coregoninae</taxon>
        <taxon>Coregonus</taxon>
    </lineage>
</organism>
<keyword evidence="2 11" id="KW-0812">Transmembrane</keyword>
<keyword evidence="3 12" id="KW-0732">Signal</keyword>
<comment type="subunit">
    <text evidence="10">Interacts (via lumenal domain) with lysosomal protein MFSD1; the interaction starts while both proteins are still in the endoplasmic reticulum and is required for stabilization of MFSD1 in lysosomes but has no direct effect on its targeting to lysosomes or transporter activity.</text>
</comment>
<dbReference type="AlphaFoldDB" id="A0AAN8MCI8"/>
<comment type="subcellular location">
    <subcellularLocation>
        <location evidence="9">Lysosome membrane</location>
        <topology evidence="9">Single-pass type I membrane protein</topology>
        <orientation evidence="9">Lumenal side</orientation>
    </subcellularLocation>
</comment>
<feature type="chain" id="PRO_5042904237" description="Lysosomal protein NCU-G1" evidence="12">
    <location>
        <begin position="26"/>
        <end position="411"/>
    </location>
</feature>
<keyword evidence="6" id="KW-0325">Glycoprotein</keyword>
<dbReference type="Proteomes" id="UP001356427">
    <property type="component" value="Unassembled WGS sequence"/>
</dbReference>
<reference evidence="13 14" key="1">
    <citation type="submission" date="2021-04" db="EMBL/GenBank/DDBJ databases">
        <authorList>
            <person name="De Guttry C."/>
            <person name="Zahm M."/>
            <person name="Klopp C."/>
            <person name="Cabau C."/>
            <person name="Louis A."/>
            <person name="Berthelot C."/>
            <person name="Parey E."/>
            <person name="Roest Crollius H."/>
            <person name="Montfort J."/>
            <person name="Robinson-Rechavi M."/>
            <person name="Bucao C."/>
            <person name="Bouchez O."/>
            <person name="Gislard M."/>
            <person name="Lluch J."/>
            <person name="Milhes M."/>
            <person name="Lampietro C."/>
            <person name="Lopez Roques C."/>
            <person name="Donnadieu C."/>
            <person name="Braasch I."/>
            <person name="Desvignes T."/>
            <person name="Postlethwait J."/>
            <person name="Bobe J."/>
            <person name="Wedekind C."/>
            <person name="Guiguen Y."/>
        </authorList>
    </citation>
    <scope>NUCLEOTIDE SEQUENCE [LARGE SCALE GENOMIC DNA]</scope>
    <source>
        <strain evidence="13">Cs_M1</strain>
        <tissue evidence="13">Blood</tissue>
    </source>
</reference>
<feature type="transmembrane region" description="Helical" evidence="11">
    <location>
        <begin position="372"/>
        <end position="397"/>
    </location>
</feature>
<evidence type="ECO:0000313" key="13">
    <source>
        <dbReference type="EMBL" id="KAK6323798.1"/>
    </source>
</evidence>
<dbReference type="PANTHER" id="PTHR31981:SF1">
    <property type="entry name" value="GLYCOSYLATED LYSOSOMAL MEMBRANE PROTEIN"/>
    <property type="match status" value="1"/>
</dbReference>
<dbReference type="EMBL" id="JAGTTL010000004">
    <property type="protein sequence ID" value="KAK6323798.1"/>
    <property type="molecule type" value="Genomic_DNA"/>
</dbReference>
<protein>
    <recommendedName>
        <fullName evidence="15">Lysosomal protein NCU-G1</fullName>
    </recommendedName>
</protein>
<evidence type="ECO:0000256" key="6">
    <source>
        <dbReference type="ARBA" id="ARBA00023180"/>
    </source>
</evidence>
<keyword evidence="5 11" id="KW-0472">Membrane</keyword>
<evidence type="ECO:0000256" key="10">
    <source>
        <dbReference type="ARBA" id="ARBA00044960"/>
    </source>
</evidence>
<accession>A0AAN8MCI8</accession>
<keyword evidence="7" id="KW-0458">Lysosome</keyword>
<proteinExistence type="inferred from homology"/>
<name>A0AAN8MCI8_9TELE</name>
<keyword evidence="14" id="KW-1185">Reference proteome</keyword>
<feature type="signal peptide" evidence="12">
    <location>
        <begin position="1"/>
        <end position="25"/>
    </location>
</feature>
<gene>
    <name evidence="13" type="ORF">J4Q44_G00061370</name>
</gene>
<evidence type="ECO:0000256" key="12">
    <source>
        <dbReference type="SAM" id="SignalP"/>
    </source>
</evidence>
<comment type="function">
    <text evidence="8">Required to protect lysosomal transporter MFSD1 from lysosomal proteolysis and for MFSD1 lysosomal localization.</text>
</comment>
<comment type="caution">
    <text evidence="13">The sequence shown here is derived from an EMBL/GenBank/DDBJ whole genome shotgun (WGS) entry which is preliminary data.</text>
</comment>
<evidence type="ECO:0000256" key="4">
    <source>
        <dbReference type="ARBA" id="ARBA00022989"/>
    </source>
</evidence>
<dbReference type="PANTHER" id="PTHR31981">
    <property type="entry name" value="GLYCOSYLATED LYSOSOMAL MEMBRANE PROTEIN"/>
    <property type="match status" value="1"/>
</dbReference>
<evidence type="ECO:0000256" key="5">
    <source>
        <dbReference type="ARBA" id="ARBA00023136"/>
    </source>
</evidence>
<evidence type="ECO:0000256" key="7">
    <source>
        <dbReference type="ARBA" id="ARBA00023228"/>
    </source>
</evidence>
<sequence length="411" mass="45098">MAAEVMYTIHFYVLFLLLTVRFSSSFIGNGENYRRNVSLELNPGLNSSLKPLPPGVDLLHVRALGKNNTLHYLLCSQGAPALLLVHTSSASSKVEVDWPAFLVQNTTGSLKVTPESSVLYSNALVFTRLWEYDDVNDTADPEHLPPSSFFQPYELQNFTWDDLNKTLDPTAHTALLCGRDASESFSNGSLCLKFSAFDAEGRDQGWPSLLHNANSSQLRVGLDGVLPRSNRSRFSLELQVVGGTQPMSRVDVLRSIDDEYTPSIFKVSQWVSSPVNSTSPVLGYAQWKPVAYRRPSPVFEDATPCRHSTPVPIAQLPPSGLVLAYFGGERQTSGLNMTFSIAGDPFYNTTNYLSWTVLVGLGSPPVDSFSPLVLVIMAVGLGTPLLIILLGGVCVCVRKNRLQPQVYQPIN</sequence>
<evidence type="ECO:0000313" key="14">
    <source>
        <dbReference type="Proteomes" id="UP001356427"/>
    </source>
</evidence>